<reference evidence="2" key="1">
    <citation type="journal article" date="2010" name="Nat. Biotechnol.">
        <title>Draft genome sequence of the oilseed species Ricinus communis.</title>
        <authorList>
            <person name="Chan A.P."/>
            <person name="Crabtree J."/>
            <person name="Zhao Q."/>
            <person name="Lorenzi H."/>
            <person name="Orvis J."/>
            <person name="Puiu D."/>
            <person name="Melake-Berhan A."/>
            <person name="Jones K.M."/>
            <person name="Redman J."/>
            <person name="Chen G."/>
            <person name="Cahoon E.B."/>
            <person name="Gedil M."/>
            <person name="Stanke M."/>
            <person name="Haas B.J."/>
            <person name="Wortman J.R."/>
            <person name="Fraser-Liggett C.M."/>
            <person name="Ravel J."/>
            <person name="Rabinowicz P.D."/>
        </authorList>
    </citation>
    <scope>NUCLEOTIDE SEQUENCE [LARGE SCALE GENOMIC DNA]</scope>
    <source>
        <strain evidence="2">cv. Hale</strain>
    </source>
</reference>
<name>B9RTU9_RICCO</name>
<dbReference type="EMBL" id="EQ973814">
    <property type="protein sequence ID" value="EEF45331.1"/>
    <property type="molecule type" value="Genomic_DNA"/>
</dbReference>
<evidence type="ECO:0000313" key="1">
    <source>
        <dbReference type="EMBL" id="EEF45331.1"/>
    </source>
</evidence>
<proteinExistence type="predicted"/>
<organism evidence="1 2">
    <name type="scientific">Ricinus communis</name>
    <name type="common">Castor bean</name>
    <dbReference type="NCBI Taxonomy" id="3988"/>
    <lineage>
        <taxon>Eukaryota</taxon>
        <taxon>Viridiplantae</taxon>
        <taxon>Streptophyta</taxon>
        <taxon>Embryophyta</taxon>
        <taxon>Tracheophyta</taxon>
        <taxon>Spermatophyta</taxon>
        <taxon>Magnoliopsida</taxon>
        <taxon>eudicotyledons</taxon>
        <taxon>Gunneridae</taxon>
        <taxon>Pentapetalae</taxon>
        <taxon>rosids</taxon>
        <taxon>fabids</taxon>
        <taxon>Malpighiales</taxon>
        <taxon>Euphorbiaceae</taxon>
        <taxon>Acalyphoideae</taxon>
        <taxon>Acalypheae</taxon>
        <taxon>Ricinus</taxon>
    </lineage>
</organism>
<dbReference type="AlphaFoldDB" id="B9RTU9"/>
<sequence>MMLIKEMWKEAGKYSNWYKALFNISSLLPSSPVQLPGQETGHKRRPEMVFISVINCTYPTCFISSATCLDKEGRSQDKSYMAAKSIGEEA</sequence>
<dbReference type="Proteomes" id="UP000008311">
    <property type="component" value="Unassembled WGS sequence"/>
</dbReference>
<evidence type="ECO:0000313" key="2">
    <source>
        <dbReference type="Proteomes" id="UP000008311"/>
    </source>
</evidence>
<gene>
    <name evidence="1" type="ORF">RCOM_0912860</name>
</gene>
<protein>
    <submittedName>
        <fullName evidence="1">Uncharacterized protein</fullName>
    </submittedName>
</protein>
<dbReference type="InParanoid" id="B9RTU9"/>
<keyword evidence="2" id="KW-1185">Reference proteome</keyword>
<accession>B9RTU9</accession>